<proteinExistence type="predicted"/>
<keyword evidence="2" id="KW-0472">Membrane</keyword>
<organism evidence="3 4">
    <name type="scientific">Maribacter arcticus</name>
    <dbReference type="NCBI Taxonomy" id="561365"/>
    <lineage>
        <taxon>Bacteria</taxon>
        <taxon>Pseudomonadati</taxon>
        <taxon>Bacteroidota</taxon>
        <taxon>Flavobacteriia</taxon>
        <taxon>Flavobacteriales</taxon>
        <taxon>Flavobacteriaceae</taxon>
        <taxon>Maribacter</taxon>
    </lineage>
</organism>
<evidence type="ECO:0000313" key="3">
    <source>
        <dbReference type="EMBL" id="SKB69761.1"/>
    </source>
</evidence>
<keyword evidence="2" id="KW-1133">Transmembrane helix</keyword>
<feature type="transmembrane region" description="Helical" evidence="2">
    <location>
        <begin position="12"/>
        <end position="32"/>
    </location>
</feature>
<feature type="coiled-coil region" evidence="1">
    <location>
        <begin position="43"/>
        <end position="70"/>
    </location>
</feature>
<evidence type="ECO:0000256" key="1">
    <source>
        <dbReference type="SAM" id="Coils"/>
    </source>
</evidence>
<keyword evidence="2" id="KW-0812">Transmembrane</keyword>
<gene>
    <name evidence="3" type="ORF">SAMN05660866_02846</name>
</gene>
<keyword evidence="4" id="KW-1185">Reference proteome</keyword>
<dbReference type="STRING" id="561365.SAMN05660866_02846"/>
<keyword evidence="1" id="KW-0175">Coiled coil</keyword>
<dbReference type="AlphaFoldDB" id="A0A1T5DDS8"/>
<reference evidence="4" key="1">
    <citation type="submission" date="2017-02" db="EMBL/GenBank/DDBJ databases">
        <authorList>
            <person name="Varghese N."/>
            <person name="Submissions S."/>
        </authorList>
    </citation>
    <scope>NUCLEOTIDE SEQUENCE [LARGE SCALE GENOMIC DNA]</scope>
    <source>
        <strain evidence="4">DSM 23546</strain>
    </source>
</reference>
<dbReference type="InterPro" id="IPR045749">
    <property type="entry name" value="DUF6090"/>
</dbReference>
<evidence type="ECO:0000313" key="4">
    <source>
        <dbReference type="Proteomes" id="UP000190339"/>
    </source>
</evidence>
<name>A0A1T5DDS8_9FLAO</name>
<dbReference type="RefSeq" id="WP_079513277.1">
    <property type="nucleotide sequence ID" value="NZ_FUYL01000009.1"/>
</dbReference>
<protein>
    <submittedName>
        <fullName evidence="3">Uncharacterized protein</fullName>
    </submittedName>
</protein>
<sequence>MENKTGKYFKYAIGEIVLVVIGILIALSINNWNENQKNAQWEQRFLKDLRNELQSDLSQLNNSYEIQAKKGETLKNLMQLIQKGNSDKKSEIDSVFVSTQFVNPTFFPTTGVYDSGIASGKIENIKNDSLKYMITNLYNHYYKRLVYNGEILDGVVGKVDWEKSKFYNPNKKQIKSWESVLDSEFYNQMDFLMHQNIVYTKISKENIDQIKNVINIVDKEINNND</sequence>
<dbReference type="Pfam" id="PF19578">
    <property type="entry name" value="DUF6090"/>
    <property type="match status" value="1"/>
</dbReference>
<evidence type="ECO:0000256" key="2">
    <source>
        <dbReference type="SAM" id="Phobius"/>
    </source>
</evidence>
<dbReference type="Proteomes" id="UP000190339">
    <property type="component" value="Unassembled WGS sequence"/>
</dbReference>
<accession>A0A1T5DDS8</accession>
<dbReference type="EMBL" id="FUYL01000009">
    <property type="protein sequence ID" value="SKB69761.1"/>
    <property type="molecule type" value="Genomic_DNA"/>
</dbReference>